<organism evidence="1 2">
    <name type="scientific">Georgenia soli</name>
    <dbReference type="NCBI Taxonomy" id="638953"/>
    <lineage>
        <taxon>Bacteria</taxon>
        <taxon>Bacillati</taxon>
        <taxon>Actinomycetota</taxon>
        <taxon>Actinomycetes</taxon>
        <taxon>Micrococcales</taxon>
        <taxon>Bogoriellaceae</taxon>
        <taxon>Georgenia</taxon>
    </lineage>
</organism>
<evidence type="ECO:0000313" key="2">
    <source>
        <dbReference type="Proteomes" id="UP000222106"/>
    </source>
</evidence>
<name>A0A2A9ELU0_9MICO</name>
<dbReference type="Pfam" id="PF10049">
    <property type="entry name" value="DUF2283"/>
    <property type="match status" value="1"/>
</dbReference>
<dbReference type="Proteomes" id="UP000222106">
    <property type="component" value="Unassembled WGS sequence"/>
</dbReference>
<keyword evidence="2" id="KW-1185">Reference proteome</keyword>
<dbReference type="AlphaFoldDB" id="A0A2A9ELU0"/>
<reference evidence="1 2" key="1">
    <citation type="submission" date="2017-10" db="EMBL/GenBank/DDBJ databases">
        <title>Sequencing the genomes of 1000 actinobacteria strains.</title>
        <authorList>
            <person name="Klenk H.-P."/>
        </authorList>
    </citation>
    <scope>NUCLEOTIDE SEQUENCE [LARGE SCALE GENOMIC DNA]</scope>
    <source>
        <strain evidence="1 2">DSM 21838</strain>
    </source>
</reference>
<comment type="caution">
    <text evidence="1">The sequence shown here is derived from an EMBL/GenBank/DDBJ whole genome shotgun (WGS) entry which is preliminary data.</text>
</comment>
<dbReference type="EMBL" id="PDJI01000004">
    <property type="protein sequence ID" value="PFG39934.1"/>
    <property type="molecule type" value="Genomic_DNA"/>
</dbReference>
<accession>A0A2A9ELU0</accession>
<proteinExistence type="predicted"/>
<dbReference type="InterPro" id="IPR019270">
    <property type="entry name" value="DUF2283"/>
</dbReference>
<sequence>MRQARRAVWLDNMRMIERDVAMATTFDAEADAAYIYLAGESPVGGVTRTVVVEDQRVAGMVNLDFDSDGRLVGVEVVGAMDVLPQSLLDVLSAAGPRK</sequence>
<protein>
    <submittedName>
        <fullName evidence="1">Uncharacterized protein YuzE</fullName>
    </submittedName>
</protein>
<dbReference type="OrthoDB" id="2911799at2"/>
<gene>
    <name evidence="1" type="ORF">ATJ97_2454</name>
</gene>
<evidence type="ECO:0000313" key="1">
    <source>
        <dbReference type="EMBL" id="PFG39934.1"/>
    </source>
</evidence>